<reference evidence="2" key="2">
    <citation type="submission" date="2022-01" db="EMBL/GenBank/DDBJ databases">
        <authorList>
            <person name="Yamashiro T."/>
            <person name="Shiraishi A."/>
            <person name="Satake H."/>
            <person name="Nakayama K."/>
        </authorList>
    </citation>
    <scope>NUCLEOTIDE SEQUENCE</scope>
</reference>
<accession>A0ABQ4ZL06</accession>
<dbReference type="EMBL" id="BQNB010011384">
    <property type="protein sequence ID" value="GJS89872.1"/>
    <property type="molecule type" value="Genomic_DNA"/>
</dbReference>
<protein>
    <submittedName>
        <fullName evidence="2">Uncharacterized protein</fullName>
    </submittedName>
</protein>
<dbReference type="PANTHER" id="PTHR34835">
    <property type="entry name" value="OS07G0283600 PROTEIN-RELATED"/>
    <property type="match status" value="1"/>
</dbReference>
<gene>
    <name evidence="2" type="ORF">Tco_0772508</name>
</gene>
<reference evidence="2" key="1">
    <citation type="journal article" date="2022" name="Int. J. Mol. Sci.">
        <title>Draft Genome of Tanacetum Coccineum: Genomic Comparison of Closely Related Tanacetum-Family Plants.</title>
        <authorList>
            <person name="Yamashiro T."/>
            <person name="Shiraishi A."/>
            <person name="Nakayama K."/>
            <person name="Satake H."/>
        </authorList>
    </citation>
    <scope>NUCLEOTIDE SEQUENCE</scope>
</reference>
<dbReference type="Proteomes" id="UP001151760">
    <property type="component" value="Unassembled WGS sequence"/>
</dbReference>
<organism evidence="2 3">
    <name type="scientific">Tanacetum coccineum</name>
    <dbReference type="NCBI Taxonomy" id="301880"/>
    <lineage>
        <taxon>Eukaryota</taxon>
        <taxon>Viridiplantae</taxon>
        <taxon>Streptophyta</taxon>
        <taxon>Embryophyta</taxon>
        <taxon>Tracheophyta</taxon>
        <taxon>Spermatophyta</taxon>
        <taxon>Magnoliopsida</taxon>
        <taxon>eudicotyledons</taxon>
        <taxon>Gunneridae</taxon>
        <taxon>Pentapetalae</taxon>
        <taxon>asterids</taxon>
        <taxon>campanulids</taxon>
        <taxon>Asterales</taxon>
        <taxon>Asteraceae</taxon>
        <taxon>Asteroideae</taxon>
        <taxon>Anthemideae</taxon>
        <taxon>Anthemidinae</taxon>
        <taxon>Tanacetum</taxon>
    </lineage>
</organism>
<evidence type="ECO:0000256" key="1">
    <source>
        <dbReference type="SAM" id="MobiDB-lite"/>
    </source>
</evidence>
<evidence type="ECO:0000313" key="3">
    <source>
        <dbReference type="Proteomes" id="UP001151760"/>
    </source>
</evidence>
<proteinExistence type="predicted"/>
<comment type="caution">
    <text evidence="2">The sequence shown here is derived from an EMBL/GenBank/DDBJ whole genome shotgun (WGS) entry which is preliminary data.</text>
</comment>
<dbReference type="PANTHER" id="PTHR34835:SF90">
    <property type="entry name" value="AMINOTRANSFERASE-LIKE PLANT MOBILE DOMAIN-CONTAINING PROTEIN"/>
    <property type="match status" value="1"/>
</dbReference>
<feature type="region of interest" description="Disordered" evidence="1">
    <location>
        <begin position="16"/>
        <end position="36"/>
    </location>
</feature>
<sequence length="775" mass="87603">MSKAEIKTVGGKTVVVKKQKQGNKKTQQPAENSPCGVLQTRSSPRVLCNAMLQLQPNQKACLEEIGFGSMVEFKVDGIPGKLGLYVVDNFDGDNMEIKLSKGCIVLTKDMIGEMLGLKNEGLDILEGNPNRDDEMVRNWKQQYGDAKEIKPGDVKMRMRKSEKTDLNFKLNFIVLFTSIMGNIRQKGVCDTSILDYITPNTNLSNINWCEYVWRALKTCKKGWKKGKKDSYFRGPLTVLTMCYVDGTKCNDNIVCRRRPPTKVWTAELLSEREAEELNCGGFGHGELAEDFVEEDGDPKPNNIEGCIWLLNNYVNNIAKERKGFEKLLTAAEHMFPGNEYNSGINETMPQTQEKEKDVQGEASCPNMNRVEELNDLGFRAQRNEEVEVGVSDIGVNEQTPGSGKDLIEVTKNSCADLVVEKEALFGFDRQENMCGVLTQKAFESVADEVERSIEKSYMEIDDRPNFSFGVTQDFDVIGVSNNEKKVLTPVPISAYTPEGEASDVFMFHGRRVTSKSNIMRSPYYSRVADPDAGLSSEESKVTKYLFLTNHDSFTDILFKSKSGQQSDRLQMESVGQEYVETNILDTWAVVRNHMEEYRSNDSPFRLFLPTFVVDKDSFSQIRNHDGRFEIVAQHVESVIRATSELNKLKKIDLHADFGRYLYGLDHIKARNIIIAELEIGEYEWQTATLRPYAGLILMRIMETYMGKGMRNWDMRLDSNGVKLQKKLTVLCKKYAATILMSDCNVLKEQVKAHMDHASGSMLSDVPLTKGPVKIK</sequence>
<keyword evidence="3" id="KW-1185">Reference proteome</keyword>
<name>A0ABQ4ZL06_9ASTR</name>
<evidence type="ECO:0000313" key="2">
    <source>
        <dbReference type="EMBL" id="GJS89872.1"/>
    </source>
</evidence>